<evidence type="ECO:0000313" key="4">
    <source>
        <dbReference type="Proteomes" id="UP000030655"/>
    </source>
</evidence>
<accession>A0A059EW68</accession>
<reference evidence="3 4" key="2">
    <citation type="submission" date="2014-03" db="EMBL/GenBank/DDBJ databases">
        <title>The Genome Sequence of Anncaliia algerae insect isolate PRA339.</title>
        <authorList>
            <consortium name="The Broad Institute Genome Sequencing Platform"/>
            <consortium name="The Broad Institute Genome Sequencing Center for Infectious Disease"/>
            <person name="Cuomo C."/>
            <person name="Becnel J."/>
            <person name="Sanscrainte N."/>
            <person name="Walker B."/>
            <person name="Young S.K."/>
            <person name="Zeng Q."/>
            <person name="Gargeya S."/>
            <person name="Fitzgerald M."/>
            <person name="Haas B."/>
            <person name="Abouelleil A."/>
            <person name="Alvarado L."/>
            <person name="Arachchi H.M."/>
            <person name="Berlin A.M."/>
            <person name="Chapman S.B."/>
            <person name="Dewar J."/>
            <person name="Goldberg J."/>
            <person name="Griggs A."/>
            <person name="Gujja S."/>
            <person name="Hansen M."/>
            <person name="Howarth C."/>
            <person name="Imamovic A."/>
            <person name="Larimer J."/>
            <person name="McCowan C."/>
            <person name="Murphy C."/>
            <person name="Neiman D."/>
            <person name="Pearson M."/>
            <person name="Priest M."/>
            <person name="Roberts A."/>
            <person name="Saif S."/>
            <person name="Shea T."/>
            <person name="Sisk P."/>
            <person name="Sykes S."/>
            <person name="Wortman J."/>
            <person name="Nusbaum C."/>
            <person name="Birren B."/>
        </authorList>
    </citation>
    <scope>NUCLEOTIDE SEQUENCE [LARGE SCALE GENOMIC DNA]</scope>
    <source>
        <strain evidence="3 4">PRA339</strain>
    </source>
</reference>
<feature type="compositionally biased region" description="Polar residues" evidence="1">
    <location>
        <begin position="54"/>
        <end position="84"/>
    </location>
</feature>
<dbReference type="EMBL" id="KK365488">
    <property type="protein sequence ID" value="KCZ78994.1"/>
    <property type="molecule type" value="Genomic_DNA"/>
</dbReference>
<proteinExistence type="predicted"/>
<organism evidence="3 4">
    <name type="scientific">Anncaliia algerae PRA339</name>
    <dbReference type="NCBI Taxonomy" id="1288291"/>
    <lineage>
        <taxon>Eukaryota</taxon>
        <taxon>Fungi</taxon>
        <taxon>Fungi incertae sedis</taxon>
        <taxon>Microsporidia</taxon>
        <taxon>Tubulinosematoidea</taxon>
        <taxon>Tubulinosematidae</taxon>
        <taxon>Anncaliia</taxon>
    </lineage>
</organism>
<keyword evidence="2" id="KW-1133">Transmembrane helix</keyword>
<evidence type="ECO:0000256" key="2">
    <source>
        <dbReference type="SAM" id="Phobius"/>
    </source>
</evidence>
<feature type="region of interest" description="Disordered" evidence="1">
    <location>
        <begin position="29"/>
        <end position="98"/>
    </location>
</feature>
<dbReference type="HOGENOM" id="CLU_1786418_0_0_1"/>
<keyword evidence="4" id="KW-1185">Reference proteome</keyword>
<feature type="transmembrane region" description="Helical" evidence="2">
    <location>
        <begin position="6"/>
        <end position="25"/>
    </location>
</feature>
<reference evidence="4" key="1">
    <citation type="submission" date="2013-02" db="EMBL/GenBank/DDBJ databases">
        <authorList>
            <consortium name="The Broad Institute Genome Sequencing Platform"/>
            <person name="Cuomo C."/>
            <person name="Becnel J."/>
            <person name="Sanscrainte N."/>
            <person name="Walker B."/>
            <person name="Young S.K."/>
            <person name="Zeng Q."/>
            <person name="Gargeya S."/>
            <person name="Fitzgerald M."/>
            <person name="Haas B."/>
            <person name="Abouelleil A."/>
            <person name="Alvarado L."/>
            <person name="Arachchi H.M."/>
            <person name="Berlin A.M."/>
            <person name="Chapman S.B."/>
            <person name="Dewar J."/>
            <person name="Goldberg J."/>
            <person name="Griggs A."/>
            <person name="Gujja S."/>
            <person name="Hansen M."/>
            <person name="Howarth C."/>
            <person name="Imamovic A."/>
            <person name="Larimer J."/>
            <person name="McCowan C."/>
            <person name="Murphy C."/>
            <person name="Neiman D."/>
            <person name="Pearson M."/>
            <person name="Priest M."/>
            <person name="Roberts A."/>
            <person name="Saif S."/>
            <person name="Shea T."/>
            <person name="Sisk P."/>
            <person name="Sykes S."/>
            <person name="Wortman J."/>
            <person name="Nusbaum C."/>
            <person name="Birren B."/>
        </authorList>
    </citation>
    <scope>NUCLEOTIDE SEQUENCE [LARGE SCALE GENOMIC DNA]</scope>
    <source>
        <strain evidence="4">PRA339</strain>
    </source>
</reference>
<sequence>MKKGAIITICIVVFGILATTIYFKFKKEDKGEPSAQANDKTKEEKESNLKYKNPTKNHTENNLSRNQSTNQSVGNSRKNFNSNIPVKKETTSDNGTVNIADKEKVVKKMPLASQDKEKLIETICDTQINGENYPEHGFEADIHHG</sequence>
<evidence type="ECO:0000256" key="1">
    <source>
        <dbReference type="SAM" id="MobiDB-lite"/>
    </source>
</evidence>
<feature type="compositionally biased region" description="Basic and acidic residues" evidence="1">
    <location>
        <begin position="39"/>
        <end position="49"/>
    </location>
</feature>
<protein>
    <submittedName>
        <fullName evidence="3">Uncharacterized protein</fullName>
    </submittedName>
</protein>
<keyword evidence="2" id="KW-0472">Membrane</keyword>
<dbReference type="AlphaFoldDB" id="A0A059EW68"/>
<gene>
    <name evidence="3" type="ORF">H312_03623</name>
</gene>
<name>A0A059EW68_9MICR</name>
<keyword evidence="2" id="KW-0812">Transmembrane</keyword>
<dbReference type="VEuPathDB" id="MicrosporidiaDB:H312_03623"/>
<dbReference type="Proteomes" id="UP000030655">
    <property type="component" value="Unassembled WGS sequence"/>
</dbReference>
<evidence type="ECO:0000313" key="3">
    <source>
        <dbReference type="EMBL" id="KCZ78994.1"/>
    </source>
</evidence>